<evidence type="ECO:0000256" key="9">
    <source>
        <dbReference type="ARBA" id="ARBA00023010"/>
    </source>
</evidence>
<feature type="transmembrane region" description="Helical" evidence="13">
    <location>
        <begin position="74"/>
        <end position="93"/>
    </location>
</feature>
<evidence type="ECO:0000256" key="11">
    <source>
        <dbReference type="ARBA" id="ARBA00023136"/>
    </source>
</evidence>
<dbReference type="GO" id="GO:0051028">
    <property type="term" value="P:mRNA transport"/>
    <property type="evidence" value="ECO:0007669"/>
    <property type="project" value="UniProtKB-KW"/>
</dbReference>
<reference evidence="14" key="2">
    <citation type="submission" date="2023-02" db="EMBL/GenBank/DDBJ databases">
        <authorList>
            <consortium name="DOE Joint Genome Institute"/>
            <person name="Mondo S.J."/>
            <person name="Chang Y."/>
            <person name="Wang Y."/>
            <person name="Ahrendt S."/>
            <person name="Andreopoulos W."/>
            <person name="Barry K."/>
            <person name="Beard J."/>
            <person name="Benny G.L."/>
            <person name="Blankenship S."/>
            <person name="Bonito G."/>
            <person name="Cuomo C."/>
            <person name="Desiro A."/>
            <person name="Gervers K.A."/>
            <person name="Hundley H."/>
            <person name="Kuo A."/>
            <person name="LaButti K."/>
            <person name="Lang B.F."/>
            <person name="Lipzen A."/>
            <person name="O'Donnell K."/>
            <person name="Pangilinan J."/>
            <person name="Reynolds N."/>
            <person name="Sandor L."/>
            <person name="Smith M.W."/>
            <person name="Tsang A."/>
            <person name="Grigoriev I.V."/>
            <person name="Stajich J.E."/>
            <person name="Spatafora J.W."/>
        </authorList>
    </citation>
    <scope>NUCLEOTIDE SEQUENCE</scope>
    <source>
        <strain evidence="14">RSA 2281</strain>
    </source>
</reference>
<feature type="non-terminal residue" evidence="14">
    <location>
        <position position="496"/>
    </location>
</feature>
<accession>A0AAD5K215</accession>
<feature type="transmembrane region" description="Helical" evidence="13">
    <location>
        <begin position="144"/>
        <end position="165"/>
    </location>
</feature>
<keyword evidence="8 13" id="KW-1133">Transmembrane helix</keyword>
<dbReference type="InterPro" id="IPR019049">
    <property type="entry name" value="Nucleoporin_prot_Ndc1/Nup"/>
</dbReference>
<dbReference type="PANTHER" id="PTHR13269:SF6">
    <property type="entry name" value="NUCLEOPORIN NDC1"/>
    <property type="match status" value="1"/>
</dbReference>
<evidence type="ECO:0000256" key="5">
    <source>
        <dbReference type="ARBA" id="ARBA00022692"/>
    </source>
</evidence>
<protein>
    <submittedName>
        <fullName evidence="14">Nucleoporin protein Ndc1-Nup</fullName>
    </submittedName>
</protein>
<comment type="caution">
    <text evidence="14">The sequence shown here is derived from an EMBL/GenBank/DDBJ whole genome shotgun (WGS) entry which is preliminary data.</text>
</comment>
<evidence type="ECO:0000313" key="14">
    <source>
        <dbReference type="EMBL" id="KAI9265005.1"/>
    </source>
</evidence>
<evidence type="ECO:0000256" key="7">
    <source>
        <dbReference type="ARBA" id="ARBA00022927"/>
    </source>
</evidence>
<evidence type="ECO:0000256" key="13">
    <source>
        <dbReference type="SAM" id="Phobius"/>
    </source>
</evidence>
<comment type="similarity">
    <text evidence="3">Belongs to the NDC1 family.</text>
</comment>
<keyword evidence="6" id="KW-0509">mRNA transport</keyword>
<dbReference type="GO" id="GO:0006999">
    <property type="term" value="P:nuclear pore organization"/>
    <property type="evidence" value="ECO:0007669"/>
    <property type="project" value="TreeGrafter"/>
</dbReference>
<dbReference type="GO" id="GO:0070631">
    <property type="term" value="P:spindle pole body localization"/>
    <property type="evidence" value="ECO:0007669"/>
    <property type="project" value="TreeGrafter"/>
</dbReference>
<evidence type="ECO:0000256" key="10">
    <source>
        <dbReference type="ARBA" id="ARBA00023132"/>
    </source>
</evidence>
<keyword evidence="15" id="KW-1185">Reference proteome</keyword>
<organism evidence="14 15">
    <name type="scientific">Phascolomyces articulosus</name>
    <dbReference type="NCBI Taxonomy" id="60185"/>
    <lineage>
        <taxon>Eukaryota</taxon>
        <taxon>Fungi</taxon>
        <taxon>Fungi incertae sedis</taxon>
        <taxon>Mucoromycota</taxon>
        <taxon>Mucoromycotina</taxon>
        <taxon>Mucoromycetes</taxon>
        <taxon>Mucorales</taxon>
        <taxon>Lichtheimiaceae</taxon>
        <taxon>Phascolomyces</taxon>
    </lineage>
</organism>
<evidence type="ECO:0000256" key="3">
    <source>
        <dbReference type="ARBA" id="ARBA00005760"/>
    </source>
</evidence>
<dbReference type="PANTHER" id="PTHR13269">
    <property type="entry name" value="NUCLEOPORIN NDC1"/>
    <property type="match status" value="1"/>
</dbReference>
<evidence type="ECO:0000313" key="15">
    <source>
        <dbReference type="Proteomes" id="UP001209540"/>
    </source>
</evidence>
<name>A0AAD5K215_9FUNG</name>
<dbReference type="Pfam" id="PF09531">
    <property type="entry name" value="Ndc1_Nup"/>
    <property type="match status" value="1"/>
</dbReference>
<dbReference type="GO" id="GO:0005816">
    <property type="term" value="C:spindle pole body"/>
    <property type="evidence" value="ECO:0007669"/>
    <property type="project" value="TreeGrafter"/>
</dbReference>
<dbReference type="EMBL" id="JAIXMP010000011">
    <property type="protein sequence ID" value="KAI9265005.1"/>
    <property type="molecule type" value="Genomic_DNA"/>
</dbReference>
<evidence type="ECO:0000256" key="6">
    <source>
        <dbReference type="ARBA" id="ARBA00022816"/>
    </source>
</evidence>
<comment type="subcellular location">
    <subcellularLocation>
        <location evidence="1">Nucleus membrane</location>
        <topology evidence="1">Multi-pass membrane protein</topology>
    </subcellularLocation>
    <subcellularLocation>
        <location evidence="2">Nucleus</location>
        <location evidence="2">Nuclear pore complex</location>
    </subcellularLocation>
</comment>
<keyword evidence="12" id="KW-0539">Nucleus</keyword>
<gene>
    <name evidence="14" type="ORF">BDA99DRAFT_437320</name>
</gene>
<evidence type="ECO:0000256" key="2">
    <source>
        <dbReference type="ARBA" id="ARBA00004567"/>
    </source>
</evidence>
<keyword evidence="4" id="KW-0813">Transport</keyword>
<sequence>ILVWKPIPSSNASELMNKVSSTDTWIAIVAHALTGVGIVRSYFQILCGDTYNTKIFVHPHSDKYGLRQLNEDSLFINIYAIALGVTYAIRYINENRCIVNTSSVRQPPVMAIKLSAATVLYDSARWAAIVFGCTYFSFLFFGGIVYRIVASVATFGNFFGIILYAPVIRFSWLDLIMLTRMVLGGTVAMVSWNMGDRVLDVYYATRRVITKDYKNSYECLINGLRDDKHPFIQGTAFAELAEIATKRPTERVALFNDLGTNNNNTAWIQVSRECMKVLDTLCKTIDIEYTGVKPAAAPAPVRKEEVTPLNRIELKDMNVFSKPKTNPVVLDDRTGTLFTHASTHNGTTVISTQPVEAPKHLVFKLLKDAQKQVAQVPWVQEMSKVTAERKIRRIFSNYPILLWSTQSLGSLTAASFNEDPFGLVQRDISKVLDTLIASVMDIERLIRSPPSAYKKLPLGLREAIYQIVTAFRGYTDEIRVSAKYAKKWESFVEFRE</sequence>
<keyword evidence="9" id="KW-0811">Translocation</keyword>
<dbReference type="GO" id="GO:0031965">
    <property type="term" value="C:nuclear membrane"/>
    <property type="evidence" value="ECO:0007669"/>
    <property type="project" value="UniProtKB-SubCell"/>
</dbReference>
<evidence type="ECO:0000256" key="4">
    <source>
        <dbReference type="ARBA" id="ARBA00022448"/>
    </source>
</evidence>
<keyword evidence="5 13" id="KW-0812">Transmembrane</keyword>
<keyword evidence="10" id="KW-0906">Nuclear pore complex</keyword>
<dbReference type="GO" id="GO:0015031">
    <property type="term" value="P:protein transport"/>
    <property type="evidence" value="ECO:0007669"/>
    <property type="project" value="UniProtKB-KW"/>
</dbReference>
<evidence type="ECO:0000256" key="12">
    <source>
        <dbReference type="ARBA" id="ARBA00023242"/>
    </source>
</evidence>
<evidence type="ECO:0000256" key="8">
    <source>
        <dbReference type="ARBA" id="ARBA00022989"/>
    </source>
</evidence>
<dbReference type="Proteomes" id="UP001209540">
    <property type="component" value="Unassembled WGS sequence"/>
</dbReference>
<evidence type="ECO:0000256" key="1">
    <source>
        <dbReference type="ARBA" id="ARBA00004232"/>
    </source>
</evidence>
<keyword evidence="7" id="KW-0653">Protein transport</keyword>
<dbReference type="GO" id="GO:0070762">
    <property type="term" value="C:nuclear pore transmembrane ring"/>
    <property type="evidence" value="ECO:0007669"/>
    <property type="project" value="TreeGrafter"/>
</dbReference>
<proteinExistence type="inferred from homology"/>
<dbReference type="AlphaFoldDB" id="A0AAD5K215"/>
<dbReference type="GO" id="GO:0030674">
    <property type="term" value="F:protein-macromolecule adaptor activity"/>
    <property type="evidence" value="ECO:0007669"/>
    <property type="project" value="TreeGrafter"/>
</dbReference>
<keyword evidence="11 13" id="KW-0472">Membrane</keyword>
<feature type="transmembrane region" description="Helical" evidence="13">
    <location>
        <begin position="114"/>
        <end position="138"/>
    </location>
</feature>
<reference evidence="14" key="1">
    <citation type="journal article" date="2022" name="IScience">
        <title>Evolution of zygomycete secretomes and the origins of terrestrial fungal ecologies.</title>
        <authorList>
            <person name="Chang Y."/>
            <person name="Wang Y."/>
            <person name="Mondo S."/>
            <person name="Ahrendt S."/>
            <person name="Andreopoulos W."/>
            <person name="Barry K."/>
            <person name="Beard J."/>
            <person name="Benny G.L."/>
            <person name="Blankenship S."/>
            <person name="Bonito G."/>
            <person name="Cuomo C."/>
            <person name="Desiro A."/>
            <person name="Gervers K.A."/>
            <person name="Hundley H."/>
            <person name="Kuo A."/>
            <person name="LaButti K."/>
            <person name="Lang B.F."/>
            <person name="Lipzen A."/>
            <person name="O'Donnell K."/>
            <person name="Pangilinan J."/>
            <person name="Reynolds N."/>
            <person name="Sandor L."/>
            <person name="Smith M.E."/>
            <person name="Tsang A."/>
            <person name="Grigoriev I.V."/>
            <person name="Stajich J.E."/>
            <person name="Spatafora J.W."/>
        </authorList>
    </citation>
    <scope>NUCLEOTIDE SEQUENCE</scope>
    <source>
        <strain evidence="14">RSA 2281</strain>
    </source>
</reference>